<feature type="region of interest" description="Disordered" evidence="1">
    <location>
        <begin position="171"/>
        <end position="199"/>
    </location>
</feature>
<reference evidence="2 3" key="1">
    <citation type="submission" date="2020-08" db="EMBL/GenBank/DDBJ databases">
        <title>Sequencing the genomes of 1000 actinobacteria strains.</title>
        <authorList>
            <person name="Klenk H.-P."/>
        </authorList>
    </citation>
    <scope>NUCLEOTIDE SEQUENCE [LARGE SCALE GENOMIC DNA]</scope>
    <source>
        <strain evidence="2 3">DSM 11053</strain>
    </source>
</reference>
<evidence type="ECO:0000256" key="1">
    <source>
        <dbReference type="SAM" id="MobiDB-lite"/>
    </source>
</evidence>
<organism evidence="2 3">
    <name type="scientific">Microlunatus antarcticus</name>
    <dbReference type="NCBI Taxonomy" id="53388"/>
    <lineage>
        <taxon>Bacteria</taxon>
        <taxon>Bacillati</taxon>
        <taxon>Actinomycetota</taxon>
        <taxon>Actinomycetes</taxon>
        <taxon>Propionibacteriales</taxon>
        <taxon>Propionibacteriaceae</taxon>
        <taxon>Microlunatus</taxon>
    </lineage>
</organism>
<evidence type="ECO:0000313" key="2">
    <source>
        <dbReference type="EMBL" id="MBB3327675.1"/>
    </source>
</evidence>
<feature type="region of interest" description="Disordered" evidence="1">
    <location>
        <begin position="51"/>
        <end position="82"/>
    </location>
</feature>
<dbReference type="EMBL" id="JACHZG010000001">
    <property type="protein sequence ID" value="MBB3327675.1"/>
    <property type="molecule type" value="Genomic_DNA"/>
</dbReference>
<name>A0A7W5JWP6_9ACTN</name>
<feature type="compositionally biased region" description="Low complexity" evidence="1">
    <location>
        <begin position="190"/>
        <end position="199"/>
    </location>
</feature>
<gene>
    <name evidence="2" type="ORF">FHX39_002619</name>
</gene>
<accession>A0A7W5JWP6</accession>
<evidence type="ECO:0000313" key="3">
    <source>
        <dbReference type="Proteomes" id="UP000565572"/>
    </source>
</evidence>
<dbReference type="Proteomes" id="UP000565572">
    <property type="component" value="Unassembled WGS sequence"/>
</dbReference>
<feature type="region of interest" description="Disordered" evidence="1">
    <location>
        <begin position="1"/>
        <end position="21"/>
    </location>
</feature>
<dbReference type="RefSeq" id="WP_183339055.1">
    <property type="nucleotide sequence ID" value="NZ_JACHZG010000001.1"/>
</dbReference>
<dbReference type="AlphaFoldDB" id="A0A7W5JWP6"/>
<keyword evidence="3" id="KW-1185">Reference proteome</keyword>
<proteinExistence type="predicted"/>
<protein>
    <submittedName>
        <fullName evidence="2">Uncharacterized protein</fullName>
    </submittedName>
</protein>
<comment type="caution">
    <text evidence="2">The sequence shown here is derived from an EMBL/GenBank/DDBJ whole genome shotgun (WGS) entry which is preliminary data.</text>
</comment>
<sequence length="199" mass="21412">MTNLEETPSAPAELLDTASRTVTVRGPGVEITRPVDEARMAEVIGLLFGAAPSRPAAQPPGDGGGVRTPHPPRTPEPDGEPDFADITLGEFVEDSGAKTFPQKICVTGYFLWKKQGRDTFTRDDVRNALIAAHEDMPGNFGRDWLTAASTKLIASNDNKAFSITRTGRVAVESNFQDAPKARPARRPRKTSSPPSEESA</sequence>